<evidence type="ECO:0000256" key="1">
    <source>
        <dbReference type="SAM" id="MobiDB-lite"/>
    </source>
</evidence>
<proteinExistence type="predicted"/>
<evidence type="ECO:0000313" key="3">
    <source>
        <dbReference type="EMBL" id="QJI04803.1"/>
    </source>
</evidence>
<evidence type="ECO:0000313" key="2">
    <source>
        <dbReference type="EMBL" id="QJA64504.1"/>
    </source>
</evidence>
<feature type="region of interest" description="Disordered" evidence="1">
    <location>
        <begin position="1"/>
        <end position="89"/>
    </location>
</feature>
<organism evidence="3">
    <name type="scientific">viral metagenome</name>
    <dbReference type="NCBI Taxonomy" id="1070528"/>
    <lineage>
        <taxon>unclassified sequences</taxon>
        <taxon>metagenomes</taxon>
        <taxon>organismal metagenomes</taxon>
    </lineage>
</organism>
<feature type="compositionally biased region" description="Basic and acidic residues" evidence="1">
    <location>
        <begin position="44"/>
        <end position="89"/>
    </location>
</feature>
<name>A0A6M3Y3Z8_9ZZZZ</name>
<gene>
    <name evidence="3" type="ORF">MM415A00115_0038</name>
    <name evidence="2" type="ORF">MM415B00490_0002</name>
</gene>
<protein>
    <submittedName>
        <fullName evidence="3">Uncharacterized protein</fullName>
    </submittedName>
</protein>
<sequence length="224" mass="25337">MKLLNKDAESEETKEDKDDVETSDSEETTDEAIQPEEESEEQVEDVKDVPDETPRERALRAELKRVKKERSEFKRELAPVSSKEEKDDAVSKAEAIVINSLQQEALEDFLAENPEYNTNDKLWNQFMDEFKDRASIMDAAKRKNISITKSFVKDRLNSIHRSFGTEATGAKEEGKAELLRSQSQAAVAASVKKGQSVDTEGSAPRKRILPDPNKTTGFKSWVKK</sequence>
<feature type="compositionally biased region" description="Acidic residues" evidence="1">
    <location>
        <begin position="9"/>
        <end position="43"/>
    </location>
</feature>
<dbReference type="AlphaFoldDB" id="A0A6M3Y3Z8"/>
<dbReference type="EMBL" id="MT145190">
    <property type="protein sequence ID" value="QJI04803.1"/>
    <property type="molecule type" value="Genomic_DNA"/>
</dbReference>
<feature type="region of interest" description="Disordered" evidence="1">
    <location>
        <begin position="189"/>
        <end position="224"/>
    </location>
</feature>
<dbReference type="EMBL" id="MT141521">
    <property type="protein sequence ID" value="QJA64504.1"/>
    <property type="molecule type" value="Genomic_DNA"/>
</dbReference>
<reference evidence="3" key="1">
    <citation type="submission" date="2020-03" db="EMBL/GenBank/DDBJ databases">
        <title>The deep terrestrial virosphere.</title>
        <authorList>
            <person name="Holmfeldt K."/>
            <person name="Nilsson E."/>
            <person name="Simone D."/>
            <person name="Lopez-Fernandez M."/>
            <person name="Wu X."/>
            <person name="de Brujin I."/>
            <person name="Lundin D."/>
            <person name="Andersson A."/>
            <person name="Bertilsson S."/>
            <person name="Dopson M."/>
        </authorList>
    </citation>
    <scope>NUCLEOTIDE SEQUENCE</scope>
    <source>
        <strain evidence="3">MM415A00115</strain>
        <strain evidence="2">MM415B00490</strain>
    </source>
</reference>
<accession>A0A6M3Y3Z8</accession>